<reference evidence="2" key="1">
    <citation type="journal article" date="2023" name="Insect Mol. Biol.">
        <title>Genome sequencing provides insights into the evolution of gene families encoding plant cell wall-degrading enzymes in longhorned beetles.</title>
        <authorList>
            <person name="Shin N.R."/>
            <person name="Okamura Y."/>
            <person name="Kirsch R."/>
            <person name="Pauchet Y."/>
        </authorList>
    </citation>
    <scope>NUCLEOTIDE SEQUENCE</scope>
    <source>
        <strain evidence="2">RBIC_L_NR</strain>
    </source>
</reference>
<feature type="coiled-coil region" evidence="1">
    <location>
        <begin position="74"/>
        <end position="108"/>
    </location>
</feature>
<dbReference type="PANTHER" id="PTHR16230:SF3">
    <property type="entry name" value="BIOGENESIS OF LYSOSOMAL ORGANELLES COMPLEX-1, SUBUNIT 4, CAPPUCCINO"/>
    <property type="match status" value="1"/>
</dbReference>
<gene>
    <name evidence="2" type="ORF">NQ314_001898</name>
</gene>
<dbReference type="EMBL" id="JANEYF010000584">
    <property type="protein sequence ID" value="KAJ8969157.1"/>
    <property type="molecule type" value="Genomic_DNA"/>
</dbReference>
<dbReference type="Proteomes" id="UP001162156">
    <property type="component" value="Unassembled WGS sequence"/>
</dbReference>
<name>A0AAV8ZUB5_9CUCU</name>
<protein>
    <submittedName>
        <fullName evidence="2">Uncharacterized protein</fullName>
    </submittedName>
</protein>
<dbReference type="PANTHER" id="PTHR16230">
    <property type="entry name" value="CAPPUCCINO"/>
    <property type="match status" value="1"/>
</dbReference>
<dbReference type="InterPro" id="IPR024857">
    <property type="entry name" value="Cappuccino"/>
</dbReference>
<sequence>MTLENVAKDYSKYCDVDINLKLKPINQSVDDMLTRLEEFQTMVSFVKQDGIDSNDILTSFLNFKSDMDEMCIKINTIENLITHIKSNLDKLEDDMDKAETEMGCNEHKNKVTNIFTPLFKKNTDKKQIIPNMELFKTDDYFN</sequence>
<proteinExistence type="predicted"/>
<dbReference type="GO" id="GO:0031083">
    <property type="term" value="C:BLOC-1 complex"/>
    <property type="evidence" value="ECO:0007669"/>
    <property type="project" value="TreeGrafter"/>
</dbReference>
<evidence type="ECO:0000313" key="3">
    <source>
        <dbReference type="Proteomes" id="UP001162156"/>
    </source>
</evidence>
<keyword evidence="1" id="KW-0175">Coiled coil</keyword>
<keyword evidence="3" id="KW-1185">Reference proteome</keyword>
<evidence type="ECO:0000313" key="2">
    <source>
        <dbReference type="EMBL" id="KAJ8969157.1"/>
    </source>
</evidence>
<organism evidence="2 3">
    <name type="scientific">Rhamnusium bicolor</name>
    <dbReference type="NCBI Taxonomy" id="1586634"/>
    <lineage>
        <taxon>Eukaryota</taxon>
        <taxon>Metazoa</taxon>
        <taxon>Ecdysozoa</taxon>
        <taxon>Arthropoda</taxon>
        <taxon>Hexapoda</taxon>
        <taxon>Insecta</taxon>
        <taxon>Pterygota</taxon>
        <taxon>Neoptera</taxon>
        <taxon>Endopterygota</taxon>
        <taxon>Coleoptera</taxon>
        <taxon>Polyphaga</taxon>
        <taxon>Cucujiformia</taxon>
        <taxon>Chrysomeloidea</taxon>
        <taxon>Cerambycidae</taxon>
        <taxon>Lepturinae</taxon>
        <taxon>Rhagiini</taxon>
        <taxon>Rhamnusium</taxon>
    </lineage>
</organism>
<comment type="caution">
    <text evidence="2">The sequence shown here is derived from an EMBL/GenBank/DDBJ whole genome shotgun (WGS) entry which is preliminary data.</text>
</comment>
<accession>A0AAV8ZUB5</accession>
<evidence type="ECO:0000256" key="1">
    <source>
        <dbReference type="SAM" id="Coils"/>
    </source>
</evidence>
<dbReference type="AlphaFoldDB" id="A0AAV8ZUB5"/>